<protein>
    <submittedName>
        <fullName evidence="2">Uncharacterized protein</fullName>
    </submittedName>
</protein>
<comment type="caution">
    <text evidence="2">The sequence shown here is derived from an EMBL/GenBank/DDBJ whole genome shotgun (WGS) entry which is preliminary data.</text>
</comment>
<dbReference type="OrthoDB" id="10352226at2759"/>
<keyword evidence="3" id="KW-1185">Reference proteome</keyword>
<evidence type="ECO:0000256" key="1">
    <source>
        <dbReference type="SAM" id="MobiDB-lite"/>
    </source>
</evidence>
<sequence length="70" mass="7534">MLRLGCVASAKPASGDATGSVVAWGVLPERPLTKIIRSRASPRPPVSKDLRGSPDRRPYVPTTYVWLSST</sequence>
<proteinExistence type="predicted"/>
<reference evidence="2 3" key="1">
    <citation type="submission" date="2017-06" db="EMBL/GenBank/DDBJ databases">
        <title>Comparative genomic analysis of Ambrosia Fusariam Clade fungi.</title>
        <authorList>
            <person name="Stajich J.E."/>
            <person name="Carrillo J."/>
            <person name="Kijimoto T."/>
            <person name="Eskalen A."/>
            <person name="O'Donnell K."/>
            <person name="Kasson M."/>
        </authorList>
    </citation>
    <scope>NUCLEOTIDE SEQUENCE [LARGE SCALE GENOMIC DNA]</scope>
    <source>
        <strain evidence="2 3">NRRL62584</strain>
    </source>
</reference>
<dbReference type="Proteomes" id="UP000288168">
    <property type="component" value="Unassembled WGS sequence"/>
</dbReference>
<name>A0A428QB24_9HYPO</name>
<evidence type="ECO:0000313" key="2">
    <source>
        <dbReference type="EMBL" id="RSL62494.1"/>
    </source>
</evidence>
<accession>A0A428QB24</accession>
<dbReference type="AlphaFoldDB" id="A0A428QB24"/>
<evidence type="ECO:0000313" key="3">
    <source>
        <dbReference type="Proteomes" id="UP000288168"/>
    </source>
</evidence>
<organism evidence="2 3">
    <name type="scientific">Fusarium duplospermum</name>
    <dbReference type="NCBI Taxonomy" id="1325734"/>
    <lineage>
        <taxon>Eukaryota</taxon>
        <taxon>Fungi</taxon>
        <taxon>Dikarya</taxon>
        <taxon>Ascomycota</taxon>
        <taxon>Pezizomycotina</taxon>
        <taxon>Sordariomycetes</taxon>
        <taxon>Hypocreomycetidae</taxon>
        <taxon>Hypocreales</taxon>
        <taxon>Nectriaceae</taxon>
        <taxon>Fusarium</taxon>
        <taxon>Fusarium solani species complex</taxon>
    </lineage>
</organism>
<feature type="region of interest" description="Disordered" evidence="1">
    <location>
        <begin position="36"/>
        <end position="55"/>
    </location>
</feature>
<gene>
    <name evidence="2" type="ORF">CEP54_005725</name>
</gene>
<feature type="compositionally biased region" description="Basic and acidic residues" evidence="1">
    <location>
        <begin position="46"/>
        <end position="55"/>
    </location>
</feature>
<dbReference type="EMBL" id="NKCI01000044">
    <property type="protein sequence ID" value="RSL62494.1"/>
    <property type="molecule type" value="Genomic_DNA"/>
</dbReference>